<gene>
    <name evidence="1" type="ORF">GZ989_011360</name>
</gene>
<evidence type="ECO:0000313" key="2">
    <source>
        <dbReference type="Proteomes" id="UP000514628"/>
    </source>
</evidence>
<geneLocation type="plasmid" evidence="2">
    <name>pcfviadri1362_p2</name>
</geneLocation>
<dbReference type="RefSeq" id="WP_065843568.1">
    <property type="nucleotide sequence ID" value="NZ_CP059434.1"/>
</dbReference>
<name>A0A974RN44_CAMFE</name>
<reference evidence="2" key="1">
    <citation type="submission" date="2020-07" db="EMBL/GenBank/DDBJ databases">
        <title>A comparison of fourteen fully characterised mammalian-associated Campylobacter fetus isolates suggests a mechanism by which bovine-adapted biotypes have evolved high genomic plasticity.</title>
        <authorList>
            <person name="Nadin-Davis S.A."/>
            <person name="Chmara J.T."/>
            <person name="Carillo C."/>
            <person name="Amoako K."/>
            <person name="Goji N."/>
            <person name="Duceppe M.-O."/>
            <person name="Devenish J."/>
        </authorList>
    </citation>
    <scope>NUCLEOTIDE SEQUENCE [LARGE SCALE GENOMIC DNA]</scope>
    <source>
        <strain evidence="2">CFViADRI1362</strain>
        <plasmid evidence="2">pcfviadri1362_p2</plasmid>
    </source>
</reference>
<protein>
    <submittedName>
        <fullName evidence="1">Uncharacterized protein</fullName>
    </submittedName>
</protein>
<dbReference type="AlphaFoldDB" id="A0A974RN44"/>
<proteinExistence type="predicted"/>
<dbReference type="EMBL" id="CP059434">
    <property type="protein sequence ID" value="QMS59904.1"/>
    <property type="molecule type" value="Genomic_DNA"/>
</dbReference>
<organism evidence="1 2">
    <name type="scientific">Campylobacter fetus</name>
    <dbReference type="NCBI Taxonomy" id="196"/>
    <lineage>
        <taxon>Bacteria</taxon>
        <taxon>Pseudomonadati</taxon>
        <taxon>Campylobacterota</taxon>
        <taxon>Epsilonproteobacteria</taxon>
        <taxon>Campylobacterales</taxon>
        <taxon>Campylobacteraceae</taxon>
        <taxon>Campylobacter</taxon>
    </lineage>
</organism>
<keyword evidence="1" id="KW-0614">Plasmid</keyword>
<dbReference type="Proteomes" id="UP000514628">
    <property type="component" value="Plasmid pCFViADRI1362_P2"/>
</dbReference>
<accession>A0A974RN44</accession>
<sequence length="73" mass="9177">MASKKFDEYMTPEDFENEFGMAKQNQAKYRLEDEARMKYFRKFIPRMPYIYFGGNIYYERDKIKEWLEFFRKA</sequence>
<evidence type="ECO:0000313" key="1">
    <source>
        <dbReference type="EMBL" id="QMS59904.1"/>
    </source>
</evidence>